<keyword evidence="15 21" id="KW-1133">Transmembrane helix</keyword>
<feature type="transmembrane region" description="Helical" evidence="21">
    <location>
        <begin position="144"/>
        <end position="166"/>
    </location>
</feature>
<gene>
    <name evidence="23" type="ORF">SAMEA4029010_CIC11G00000000742</name>
</gene>
<dbReference type="GO" id="GO:0061630">
    <property type="term" value="F:ubiquitin protein ligase activity"/>
    <property type="evidence" value="ECO:0007669"/>
    <property type="project" value="UniProtKB-EC"/>
</dbReference>
<dbReference type="InterPro" id="IPR017907">
    <property type="entry name" value="Znf_RING_CS"/>
</dbReference>
<dbReference type="PROSITE" id="PS50089">
    <property type="entry name" value="ZF_RING_2"/>
    <property type="match status" value="1"/>
</dbReference>
<evidence type="ECO:0000259" key="22">
    <source>
        <dbReference type="PROSITE" id="PS50089"/>
    </source>
</evidence>
<dbReference type="InterPro" id="IPR013083">
    <property type="entry name" value="Znf_RING/FYVE/PHD"/>
</dbReference>
<feature type="transmembrane region" description="Helical" evidence="21">
    <location>
        <begin position="187"/>
        <end position="206"/>
    </location>
</feature>
<evidence type="ECO:0000256" key="10">
    <source>
        <dbReference type="ARBA" id="ARBA00022723"/>
    </source>
</evidence>
<evidence type="ECO:0000256" key="19">
    <source>
        <dbReference type="PROSITE-ProRule" id="PRU00175"/>
    </source>
</evidence>
<keyword evidence="24" id="KW-1185">Reference proteome</keyword>
<dbReference type="Proteomes" id="UP000182334">
    <property type="component" value="Chromosome VI"/>
</dbReference>
<dbReference type="SUPFAM" id="SSF57850">
    <property type="entry name" value="RING/U-box"/>
    <property type="match status" value="1"/>
</dbReference>
<sequence length="326" mass="37841">MSKVNENALPFADAATIVRANQKDSYFASTIQSKILDVFHLLKGQRFVNTHPEEIAVTAKALYYVLTTVIGARTLGEEYVDLVYVNRLGKRLTKLYSRVLFTASFVILPYIVTRVVRKIKSKSDSSKDWATRILTSYPNLLDTIMNIHIALFYFQGLFYSISKRIFGLRYVFGHNKDPQKLLKTGNYTLLGSVMLFQFLVKFLIWVKQETDERNKTDEEKQQLQSQTQSHETFYKLEQLERLQEQLKTDEKLNEKVQIDLNDSKELPYIPEASRSCMLCLSPMVDPSAANCGHMFCWECIVDWVREHPECPLCRQLCLEQNLLPLR</sequence>
<name>A0A1L0C1V2_9ASCO</name>
<keyword evidence="6" id="KW-0813">Transport</keyword>
<evidence type="ECO:0000256" key="4">
    <source>
        <dbReference type="ARBA" id="ARBA00008704"/>
    </source>
</evidence>
<evidence type="ECO:0000256" key="18">
    <source>
        <dbReference type="ARBA" id="ARBA00041230"/>
    </source>
</evidence>
<dbReference type="GO" id="GO:0008270">
    <property type="term" value="F:zinc ion binding"/>
    <property type="evidence" value="ECO:0007669"/>
    <property type="project" value="UniProtKB-KW"/>
</dbReference>
<dbReference type="Pfam" id="PF04757">
    <property type="entry name" value="Pex2_Pex12"/>
    <property type="match status" value="1"/>
</dbReference>
<accession>A0A1L0C1V2</accession>
<dbReference type="GO" id="GO:0016562">
    <property type="term" value="P:protein import into peroxisome matrix, receptor recycling"/>
    <property type="evidence" value="ECO:0007669"/>
    <property type="project" value="UniProtKB-ARBA"/>
</dbReference>
<dbReference type="STRING" id="45354.A0A1L0C1V2"/>
<evidence type="ECO:0000256" key="14">
    <source>
        <dbReference type="ARBA" id="ARBA00022927"/>
    </source>
</evidence>
<dbReference type="PANTHER" id="PTHR23350:SF0">
    <property type="entry name" value="PEROXISOME BIOGENESIS FACTOR 10"/>
    <property type="match status" value="1"/>
</dbReference>
<dbReference type="Pfam" id="PF13639">
    <property type="entry name" value="zf-RING_2"/>
    <property type="match status" value="1"/>
</dbReference>
<comment type="pathway">
    <text evidence="3">Protein modification; protein ubiquitination.</text>
</comment>
<dbReference type="GO" id="GO:0016567">
    <property type="term" value="P:protein ubiquitination"/>
    <property type="evidence" value="ECO:0007669"/>
    <property type="project" value="UniProtKB-ARBA"/>
</dbReference>
<keyword evidence="20" id="KW-0175">Coiled coil</keyword>
<evidence type="ECO:0000256" key="2">
    <source>
        <dbReference type="ARBA" id="ARBA00004585"/>
    </source>
</evidence>
<organism evidence="23 24">
    <name type="scientific">Sungouiella intermedia</name>
    <dbReference type="NCBI Taxonomy" id="45354"/>
    <lineage>
        <taxon>Eukaryota</taxon>
        <taxon>Fungi</taxon>
        <taxon>Dikarya</taxon>
        <taxon>Ascomycota</taxon>
        <taxon>Saccharomycotina</taxon>
        <taxon>Pichiomycetes</taxon>
        <taxon>Metschnikowiaceae</taxon>
        <taxon>Sungouiella</taxon>
    </lineage>
</organism>
<evidence type="ECO:0000256" key="1">
    <source>
        <dbReference type="ARBA" id="ARBA00000900"/>
    </source>
</evidence>
<dbReference type="EMBL" id="LT635761">
    <property type="protein sequence ID" value="SGZ56722.1"/>
    <property type="molecule type" value="Genomic_DNA"/>
</dbReference>
<keyword evidence="14" id="KW-0653">Protein transport</keyword>
<reference evidence="23 24" key="1">
    <citation type="submission" date="2016-10" db="EMBL/GenBank/DDBJ databases">
        <authorList>
            <person name="de Groot N.N."/>
        </authorList>
    </citation>
    <scope>NUCLEOTIDE SEQUENCE [LARGE SCALE GENOMIC DNA]</scope>
    <source>
        <strain evidence="23 24">CBS 141442</strain>
    </source>
</reference>
<comment type="catalytic activity">
    <reaction evidence="1">
        <text>S-ubiquitinyl-[E2 ubiquitin-conjugating enzyme]-L-cysteine + [acceptor protein]-L-lysine = [E2 ubiquitin-conjugating enzyme]-L-cysteine + N(6)-ubiquitinyl-[acceptor protein]-L-lysine.</text>
        <dbReference type="EC" id="2.3.2.27"/>
    </reaction>
</comment>
<evidence type="ECO:0000256" key="13">
    <source>
        <dbReference type="ARBA" id="ARBA00022833"/>
    </source>
</evidence>
<evidence type="ECO:0000256" key="8">
    <source>
        <dbReference type="ARBA" id="ARBA00022679"/>
    </source>
</evidence>
<evidence type="ECO:0000313" key="24">
    <source>
        <dbReference type="Proteomes" id="UP000182334"/>
    </source>
</evidence>
<dbReference type="SMART" id="SM00184">
    <property type="entry name" value="RING"/>
    <property type="match status" value="1"/>
</dbReference>
<evidence type="ECO:0000313" key="23">
    <source>
        <dbReference type="EMBL" id="SGZ56722.1"/>
    </source>
</evidence>
<dbReference type="GO" id="GO:0005778">
    <property type="term" value="C:peroxisomal membrane"/>
    <property type="evidence" value="ECO:0007669"/>
    <property type="project" value="UniProtKB-SubCell"/>
</dbReference>
<evidence type="ECO:0000256" key="11">
    <source>
        <dbReference type="ARBA" id="ARBA00022771"/>
    </source>
</evidence>
<dbReference type="PANTHER" id="PTHR23350">
    <property type="entry name" value="PEROXISOME ASSEMBLY PROTEIN 10"/>
    <property type="match status" value="1"/>
</dbReference>
<proteinExistence type="inferred from homology"/>
<dbReference type="PROSITE" id="PS00518">
    <property type="entry name" value="ZF_RING_1"/>
    <property type="match status" value="1"/>
</dbReference>
<keyword evidence="7" id="KW-0962">Peroxisome biogenesis</keyword>
<keyword evidence="11 19" id="KW-0863">Zinc-finger</keyword>
<keyword evidence="12" id="KW-0833">Ubl conjugation pathway</keyword>
<comment type="similarity">
    <text evidence="4">Belongs to the pex2/pex10/pex12 family.</text>
</comment>
<comment type="subcellular location">
    <subcellularLocation>
        <location evidence="2">Peroxisome membrane</location>
        <topology evidence="2">Multi-pass membrane protein</topology>
    </subcellularLocation>
</comment>
<feature type="domain" description="RING-type" evidence="22">
    <location>
        <begin position="276"/>
        <end position="314"/>
    </location>
</feature>
<feature type="coiled-coil region" evidence="20">
    <location>
        <begin position="206"/>
        <end position="259"/>
    </location>
</feature>
<feature type="transmembrane region" description="Helical" evidence="21">
    <location>
        <begin position="95"/>
        <end position="112"/>
    </location>
</feature>
<evidence type="ECO:0000256" key="16">
    <source>
        <dbReference type="ARBA" id="ARBA00023136"/>
    </source>
</evidence>
<dbReference type="CDD" id="cd16527">
    <property type="entry name" value="RING-HC_PEX10"/>
    <property type="match status" value="1"/>
</dbReference>
<keyword evidence="13" id="KW-0862">Zinc</keyword>
<keyword evidence="16 21" id="KW-0472">Membrane</keyword>
<keyword evidence="9 21" id="KW-0812">Transmembrane</keyword>
<evidence type="ECO:0000256" key="9">
    <source>
        <dbReference type="ARBA" id="ARBA00022692"/>
    </source>
</evidence>
<evidence type="ECO:0000256" key="12">
    <source>
        <dbReference type="ARBA" id="ARBA00022786"/>
    </source>
</evidence>
<dbReference type="InterPro" id="IPR001841">
    <property type="entry name" value="Znf_RING"/>
</dbReference>
<dbReference type="InterPro" id="IPR025654">
    <property type="entry name" value="PEX2/10"/>
</dbReference>
<evidence type="ECO:0000256" key="3">
    <source>
        <dbReference type="ARBA" id="ARBA00004906"/>
    </source>
</evidence>
<evidence type="ECO:0000256" key="20">
    <source>
        <dbReference type="SAM" id="Coils"/>
    </source>
</evidence>
<evidence type="ECO:0000256" key="21">
    <source>
        <dbReference type="SAM" id="Phobius"/>
    </source>
</evidence>
<evidence type="ECO:0000256" key="17">
    <source>
        <dbReference type="ARBA" id="ARBA00023140"/>
    </source>
</evidence>
<dbReference type="EC" id="2.3.2.27" evidence="5"/>
<protein>
    <recommendedName>
        <fullName evidence="5">RING-type E3 ubiquitin transferase</fullName>
        <ecNumber evidence="5">2.3.2.27</ecNumber>
    </recommendedName>
    <alternativeName>
        <fullName evidence="18">Peroxin-10</fullName>
    </alternativeName>
</protein>
<keyword evidence="10" id="KW-0479">Metal-binding</keyword>
<evidence type="ECO:0000256" key="7">
    <source>
        <dbReference type="ARBA" id="ARBA00022593"/>
    </source>
</evidence>
<dbReference type="Gene3D" id="3.30.40.10">
    <property type="entry name" value="Zinc/RING finger domain, C3HC4 (zinc finger)"/>
    <property type="match status" value="1"/>
</dbReference>
<dbReference type="InterPro" id="IPR006845">
    <property type="entry name" value="Pex_N"/>
</dbReference>
<evidence type="ECO:0000256" key="5">
    <source>
        <dbReference type="ARBA" id="ARBA00012483"/>
    </source>
</evidence>
<evidence type="ECO:0000256" key="6">
    <source>
        <dbReference type="ARBA" id="ARBA00022448"/>
    </source>
</evidence>
<keyword evidence="8" id="KW-0808">Transferase</keyword>
<evidence type="ECO:0000256" key="15">
    <source>
        <dbReference type="ARBA" id="ARBA00022989"/>
    </source>
</evidence>
<keyword evidence="17" id="KW-0576">Peroxisome</keyword>
<dbReference type="AlphaFoldDB" id="A0A1L0C1V2"/>
<dbReference type="OrthoDB" id="6270329at2759"/>